<feature type="domain" description="AB hydrolase-1" evidence="1">
    <location>
        <begin position="24"/>
        <end position="227"/>
    </location>
</feature>
<dbReference type="InterPro" id="IPR000073">
    <property type="entry name" value="AB_hydrolase_1"/>
</dbReference>
<dbReference type="Proteomes" id="UP000295680">
    <property type="component" value="Unassembled WGS sequence"/>
</dbReference>
<evidence type="ECO:0000313" key="2">
    <source>
        <dbReference type="EMBL" id="TCO55139.1"/>
    </source>
</evidence>
<sequence length="259" mass="27239">MPNIVSADGTKIAYDRAGSGDPLILVLGAFNDRSTHTAFAAALSSNFTVYNYDRRGRGASTDTKPYAVEREIEDLEALIDDAGKAAFVVGYSSGAVLALRAAAAGVHIAKLALYEPPAGHPNPPTDTPEQLQRLIDAGARGDAVELFQTRVIGMPTELVAQTRHAPFRPSLEAMAHTLVYDTTLTRAATDAAGLADGVKIPTLVLVGDNSPIWMQAGGRAIAAAVPDVGEYRQLTGQNHDIVPAVVVPELVDFHTATGD</sequence>
<dbReference type="InterPro" id="IPR029058">
    <property type="entry name" value="AB_hydrolase_fold"/>
</dbReference>
<dbReference type="Gene3D" id="3.40.50.1820">
    <property type="entry name" value="alpha/beta hydrolase"/>
    <property type="match status" value="1"/>
</dbReference>
<dbReference type="RefSeq" id="WP_132122891.1">
    <property type="nucleotide sequence ID" value="NZ_SLWS01000008.1"/>
</dbReference>
<proteinExistence type="predicted"/>
<dbReference type="PANTHER" id="PTHR43433:SF5">
    <property type="entry name" value="AB HYDROLASE-1 DOMAIN-CONTAINING PROTEIN"/>
    <property type="match status" value="1"/>
</dbReference>
<dbReference type="AlphaFoldDB" id="A0A4R2JFR5"/>
<name>A0A4R2JFR5_9PSEU</name>
<evidence type="ECO:0000313" key="3">
    <source>
        <dbReference type="Proteomes" id="UP000295680"/>
    </source>
</evidence>
<dbReference type="EMBL" id="SLWS01000008">
    <property type="protein sequence ID" value="TCO55139.1"/>
    <property type="molecule type" value="Genomic_DNA"/>
</dbReference>
<keyword evidence="3" id="KW-1185">Reference proteome</keyword>
<reference evidence="2 3" key="1">
    <citation type="submission" date="2019-03" db="EMBL/GenBank/DDBJ databases">
        <title>Genomic Encyclopedia of Type Strains, Phase IV (KMG-IV): sequencing the most valuable type-strain genomes for metagenomic binning, comparative biology and taxonomic classification.</title>
        <authorList>
            <person name="Goeker M."/>
        </authorList>
    </citation>
    <scope>NUCLEOTIDE SEQUENCE [LARGE SCALE GENOMIC DNA]</scope>
    <source>
        <strain evidence="2 3">DSM 45934</strain>
    </source>
</reference>
<gene>
    <name evidence="2" type="ORF">EV192_108427</name>
</gene>
<evidence type="ECO:0000259" key="1">
    <source>
        <dbReference type="Pfam" id="PF12697"/>
    </source>
</evidence>
<dbReference type="GO" id="GO:0003824">
    <property type="term" value="F:catalytic activity"/>
    <property type="evidence" value="ECO:0007669"/>
    <property type="project" value="UniProtKB-ARBA"/>
</dbReference>
<dbReference type="Pfam" id="PF12697">
    <property type="entry name" value="Abhydrolase_6"/>
    <property type="match status" value="1"/>
</dbReference>
<dbReference type="SUPFAM" id="SSF53474">
    <property type="entry name" value="alpha/beta-Hydrolases"/>
    <property type="match status" value="1"/>
</dbReference>
<dbReference type="OrthoDB" id="63519at2"/>
<protein>
    <submittedName>
        <fullName evidence="2">Pimeloyl-ACP methyl ester carboxylesterase</fullName>
    </submittedName>
</protein>
<dbReference type="PANTHER" id="PTHR43433">
    <property type="entry name" value="HYDROLASE, ALPHA/BETA FOLD FAMILY PROTEIN"/>
    <property type="match status" value="1"/>
</dbReference>
<organism evidence="2 3">
    <name type="scientific">Actinocrispum wychmicini</name>
    <dbReference type="NCBI Taxonomy" id="1213861"/>
    <lineage>
        <taxon>Bacteria</taxon>
        <taxon>Bacillati</taxon>
        <taxon>Actinomycetota</taxon>
        <taxon>Actinomycetes</taxon>
        <taxon>Pseudonocardiales</taxon>
        <taxon>Pseudonocardiaceae</taxon>
        <taxon>Actinocrispum</taxon>
    </lineage>
</organism>
<accession>A0A4R2JFR5</accession>
<comment type="caution">
    <text evidence="2">The sequence shown here is derived from an EMBL/GenBank/DDBJ whole genome shotgun (WGS) entry which is preliminary data.</text>
</comment>
<dbReference type="InterPro" id="IPR050471">
    <property type="entry name" value="AB_hydrolase"/>
</dbReference>